<dbReference type="RefSeq" id="WP_034829154.1">
    <property type="nucleotide sequence ID" value="NZ_AWFA01000068.1"/>
</dbReference>
<dbReference type="PANTHER" id="PTHR30629:SF2">
    <property type="entry name" value="PROPHAGE INTEGRASE INTS-RELATED"/>
    <property type="match status" value="1"/>
</dbReference>
<dbReference type="InterPro" id="IPR038488">
    <property type="entry name" value="Integrase_DNA-bd_sf"/>
</dbReference>
<comment type="similarity">
    <text evidence="1">Belongs to the 'phage' integrase family.</text>
</comment>
<keyword evidence="3" id="KW-0233">DNA recombination</keyword>
<proteinExistence type="inferred from homology"/>
<name>A0A062TZI4_9PROT</name>
<dbReference type="InterPro" id="IPR025166">
    <property type="entry name" value="Integrase_DNA_bind_dom"/>
</dbReference>
<accession>A0A062TZI4</accession>
<dbReference type="InterPro" id="IPR013762">
    <property type="entry name" value="Integrase-like_cat_sf"/>
</dbReference>
<dbReference type="STRING" id="1280941.HY2_16750"/>
<dbReference type="Pfam" id="PF13356">
    <property type="entry name" value="Arm-DNA-bind_3"/>
    <property type="match status" value="1"/>
</dbReference>
<gene>
    <name evidence="4" type="ORF">HY3_14065</name>
</gene>
<dbReference type="GO" id="GO:0006310">
    <property type="term" value="P:DNA recombination"/>
    <property type="evidence" value="ECO:0007669"/>
    <property type="project" value="UniProtKB-KW"/>
</dbReference>
<comment type="caution">
    <text evidence="4">The sequence shown here is derived from an EMBL/GenBank/DDBJ whole genome shotgun (WGS) entry which is preliminary data.</text>
</comment>
<dbReference type="Proteomes" id="UP000249123">
    <property type="component" value="Unassembled WGS sequence"/>
</dbReference>
<dbReference type="Pfam" id="PF00589">
    <property type="entry name" value="Phage_integrase"/>
    <property type="match status" value="1"/>
</dbReference>
<sequence>MGKLRFTDTWISAVTDPGEYSDTIESCLKVRVAKTGAKTFSAVRKLGGKTVRVRIGAYPEIGLKEARMRAGEFMELRALAPTAAARAEAVADAVSASAATFFADYVTDMKARGVRSYGRIKGTLMDGKYALMPFLVERHGCMLRAGDVTIHDLQAWMAESYARSPNYAPHLRSYIVTAWKWAVKNRYDFRGGARDYGITSNIAEQLPTVQKGKPGDRYLSNDELMTLWHALDENHPTHRVLKLMIAMGGLRVTEVATSLSDNWRDGWLNLPETKNGRSHQLPITSTAAPLVERCLERAHPRSPYLMSNPRNPDEPLTIAAISRAAKRLNNKIEFPEWNPRDLRRTMKTHLIDAGIDERWLDIWHNHGQTASVARKHYIRAEYADLKRDVAEAIDSWLAPVLLGDRKEHLKTDHLQTNVDPK</sequence>
<keyword evidence="2" id="KW-0229">DNA integration</keyword>
<evidence type="ECO:0000313" key="5">
    <source>
        <dbReference type="Proteomes" id="UP000249123"/>
    </source>
</evidence>
<keyword evidence="5" id="KW-1185">Reference proteome</keyword>
<dbReference type="Gene3D" id="1.10.443.10">
    <property type="entry name" value="Intergrase catalytic core"/>
    <property type="match status" value="1"/>
</dbReference>
<dbReference type="InterPro" id="IPR002104">
    <property type="entry name" value="Integrase_catalytic"/>
</dbReference>
<dbReference type="SUPFAM" id="SSF56349">
    <property type="entry name" value="DNA breaking-rejoining enzymes"/>
    <property type="match status" value="1"/>
</dbReference>
<dbReference type="AlphaFoldDB" id="A0A062TZI4"/>
<dbReference type="PROSITE" id="PS51898">
    <property type="entry name" value="TYR_RECOMBINASE"/>
    <property type="match status" value="1"/>
</dbReference>
<dbReference type="PANTHER" id="PTHR30629">
    <property type="entry name" value="PROPHAGE INTEGRASE"/>
    <property type="match status" value="1"/>
</dbReference>
<dbReference type="EMBL" id="AWFB01000027">
    <property type="protein sequence ID" value="RAN32770.1"/>
    <property type="molecule type" value="Genomic_DNA"/>
</dbReference>
<organism evidence="4 5">
    <name type="scientific">Hyphomonas pacifica</name>
    <dbReference type="NCBI Taxonomy" id="1280941"/>
    <lineage>
        <taxon>Bacteria</taxon>
        <taxon>Pseudomonadati</taxon>
        <taxon>Pseudomonadota</taxon>
        <taxon>Alphaproteobacteria</taxon>
        <taxon>Hyphomonadales</taxon>
        <taxon>Hyphomonadaceae</taxon>
        <taxon>Hyphomonas</taxon>
    </lineage>
</organism>
<dbReference type="GO" id="GO:0003677">
    <property type="term" value="F:DNA binding"/>
    <property type="evidence" value="ECO:0007669"/>
    <property type="project" value="InterPro"/>
</dbReference>
<evidence type="ECO:0000256" key="3">
    <source>
        <dbReference type="ARBA" id="ARBA00023172"/>
    </source>
</evidence>
<evidence type="ECO:0000313" key="4">
    <source>
        <dbReference type="EMBL" id="RAN32770.1"/>
    </source>
</evidence>
<dbReference type="InterPro" id="IPR050808">
    <property type="entry name" value="Phage_Integrase"/>
</dbReference>
<evidence type="ECO:0000256" key="2">
    <source>
        <dbReference type="ARBA" id="ARBA00022908"/>
    </source>
</evidence>
<reference evidence="4 5" key="1">
    <citation type="submission" date="2013-04" db="EMBL/GenBank/DDBJ databases">
        <title>Hyphomonas sp. T24B3 Genome Sequencing.</title>
        <authorList>
            <person name="Lai Q."/>
            <person name="Shao Z."/>
        </authorList>
    </citation>
    <scope>NUCLEOTIDE SEQUENCE [LARGE SCALE GENOMIC DNA]</scope>
    <source>
        <strain evidence="4 5">T24B3</strain>
    </source>
</reference>
<dbReference type="GO" id="GO:0015074">
    <property type="term" value="P:DNA integration"/>
    <property type="evidence" value="ECO:0007669"/>
    <property type="project" value="UniProtKB-KW"/>
</dbReference>
<dbReference type="OrthoDB" id="7615137at2"/>
<protein>
    <submittedName>
        <fullName evidence="4">Uncharacterized protein</fullName>
    </submittedName>
</protein>
<dbReference type="Gene3D" id="3.30.160.390">
    <property type="entry name" value="Integrase, DNA-binding domain"/>
    <property type="match status" value="1"/>
</dbReference>
<evidence type="ECO:0000256" key="1">
    <source>
        <dbReference type="ARBA" id="ARBA00008857"/>
    </source>
</evidence>
<dbReference type="InterPro" id="IPR011010">
    <property type="entry name" value="DNA_brk_join_enz"/>
</dbReference>
<dbReference type="eggNOG" id="COG0582">
    <property type="taxonomic scope" value="Bacteria"/>
</dbReference>